<protein>
    <submittedName>
        <fullName evidence="1">Uncharacterized protein</fullName>
    </submittedName>
</protein>
<accession>A0A162MUK3</accession>
<gene>
    <name evidence="1" type="ORF">ATZ99_06640</name>
</gene>
<dbReference type="Proteomes" id="UP000075737">
    <property type="component" value="Unassembled WGS sequence"/>
</dbReference>
<name>A0A162MUK3_9FIRM</name>
<evidence type="ECO:0000313" key="2">
    <source>
        <dbReference type="Proteomes" id="UP000075737"/>
    </source>
</evidence>
<evidence type="ECO:0000313" key="1">
    <source>
        <dbReference type="EMBL" id="KYO67378.1"/>
    </source>
</evidence>
<proteinExistence type="predicted"/>
<dbReference type="STRING" id="520767.ATZ99_06640"/>
<comment type="caution">
    <text evidence="1">The sequence shown here is derived from an EMBL/GenBank/DDBJ whole genome shotgun (WGS) entry which is preliminary data.</text>
</comment>
<sequence>MTDKDRERRLGHIEKPEDAKFKKKIDDELEDELADDTMYGEIMSSLMGWISPEQQLRRANNLVEISKELDEQKEKEKNKKDKK</sequence>
<dbReference type="AlphaFoldDB" id="A0A162MUK3"/>
<keyword evidence="2" id="KW-1185">Reference proteome</keyword>
<dbReference type="RefSeq" id="WP_068747819.1">
    <property type="nucleotide sequence ID" value="NZ_LOHZ01000022.1"/>
</dbReference>
<organism evidence="1 2">
    <name type="scientific">Thermovenabulum gondwanense</name>
    <dbReference type="NCBI Taxonomy" id="520767"/>
    <lineage>
        <taxon>Bacteria</taxon>
        <taxon>Bacillati</taxon>
        <taxon>Bacillota</taxon>
        <taxon>Clostridia</taxon>
        <taxon>Thermosediminibacterales</taxon>
        <taxon>Thermosediminibacteraceae</taxon>
        <taxon>Thermovenabulum</taxon>
    </lineage>
</organism>
<dbReference type="OrthoDB" id="1730122at2"/>
<reference evidence="1 2" key="1">
    <citation type="submission" date="2015-12" db="EMBL/GenBank/DDBJ databases">
        <title>Draft genome of Thermovenabulum gondwanense isolated from a red thermophilic microbial mat colonisisng an outflow channel of a bore well.</title>
        <authorList>
            <person name="Patel B.K."/>
        </authorList>
    </citation>
    <scope>NUCLEOTIDE SEQUENCE [LARGE SCALE GENOMIC DNA]</scope>
    <source>
        <strain evidence="1 2">R270</strain>
    </source>
</reference>
<dbReference type="EMBL" id="LOHZ01000022">
    <property type="protein sequence ID" value="KYO67378.1"/>
    <property type="molecule type" value="Genomic_DNA"/>
</dbReference>